<dbReference type="GO" id="GO:0016829">
    <property type="term" value="F:lyase activity"/>
    <property type="evidence" value="ECO:0007669"/>
    <property type="project" value="UniProtKB-KW"/>
</dbReference>
<accession>A0ABX1H200</accession>
<dbReference type="RefSeq" id="WP_168538908.1">
    <property type="nucleotide sequence ID" value="NZ_JAAWWP010000006.1"/>
</dbReference>
<dbReference type="EMBL" id="JAAWWP010000006">
    <property type="protein sequence ID" value="NKI42082.1"/>
    <property type="molecule type" value="Genomic_DNA"/>
</dbReference>
<feature type="domain" description="Alginate lyase 2" evidence="3">
    <location>
        <begin position="37"/>
        <end position="252"/>
    </location>
</feature>
<feature type="region of interest" description="Disordered" evidence="1">
    <location>
        <begin position="234"/>
        <end position="253"/>
    </location>
</feature>
<evidence type="ECO:0000313" key="5">
    <source>
        <dbReference type="Proteomes" id="UP000772196"/>
    </source>
</evidence>
<dbReference type="SUPFAM" id="SSF49899">
    <property type="entry name" value="Concanavalin A-like lectins/glucanases"/>
    <property type="match status" value="1"/>
</dbReference>
<feature type="chain" id="PRO_5045067334" evidence="2">
    <location>
        <begin position="25"/>
        <end position="253"/>
    </location>
</feature>
<dbReference type="InterPro" id="IPR014895">
    <property type="entry name" value="Alginate_lyase_2"/>
</dbReference>
<dbReference type="Pfam" id="PF08787">
    <property type="entry name" value="Alginate_lyase2"/>
    <property type="match status" value="1"/>
</dbReference>
<dbReference type="Proteomes" id="UP000772196">
    <property type="component" value="Unassembled WGS sequence"/>
</dbReference>
<sequence>MVRALAAPLIACTLVLGSSTFAFAAPAGPGAEEGPSLDGWRLTLPVDSEGGTDGDPVVLDPAELAPPFLSRTEGGGLEFWAPTLGATTSHSGSPRTELVAGEGFTTGTDGEHALTAEVAVTQVPDTSRTIVLGQIHGDQELRSDPYVLLYYDDGEVYAKVNQQLESGSDYEKYPLLDEVRLGDTFGFGITDSGDGDLELTATHEDTTERKSAPVPEVWSDRPVRFQAGDYAQLKGEPAEDDGGRVTFTRLTAS</sequence>
<organism evidence="4 5">
    <name type="scientific">Streptomyces physcomitrii</name>
    <dbReference type="NCBI Taxonomy" id="2724184"/>
    <lineage>
        <taxon>Bacteria</taxon>
        <taxon>Bacillati</taxon>
        <taxon>Actinomycetota</taxon>
        <taxon>Actinomycetes</taxon>
        <taxon>Kitasatosporales</taxon>
        <taxon>Streptomycetaceae</taxon>
        <taxon>Streptomyces</taxon>
    </lineage>
</organism>
<gene>
    <name evidence="4" type="ORF">HFV08_12670</name>
</gene>
<keyword evidence="5" id="KW-1185">Reference proteome</keyword>
<feature type="region of interest" description="Disordered" evidence="1">
    <location>
        <begin position="27"/>
        <end position="54"/>
    </location>
</feature>
<dbReference type="Gene3D" id="2.60.120.200">
    <property type="match status" value="1"/>
</dbReference>
<protein>
    <submittedName>
        <fullName evidence="4">Polysaccharide lyase family 7 protein</fullName>
    </submittedName>
</protein>
<evidence type="ECO:0000256" key="1">
    <source>
        <dbReference type="SAM" id="MobiDB-lite"/>
    </source>
</evidence>
<dbReference type="InterPro" id="IPR013320">
    <property type="entry name" value="ConA-like_dom_sf"/>
</dbReference>
<reference evidence="4 5" key="1">
    <citation type="submission" date="2020-04" db="EMBL/GenBank/DDBJ databases">
        <title>Phylogenetic Diversity and Antibacterial Activity against Ralstonia solanacearum of Endophytic Actinomycete Isolated from Moss.</title>
        <authorList>
            <person name="Zhuang X."/>
        </authorList>
    </citation>
    <scope>NUCLEOTIDE SEQUENCE [LARGE SCALE GENOMIC DNA]</scope>
    <source>
        <strain evidence="4 5">LD120</strain>
    </source>
</reference>
<proteinExistence type="predicted"/>
<evidence type="ECO:0000313" key="4">
    <source>
        <dbReference type="EMBL" id="NKI42082.1"/>
    </source>
</evidence>
<keyword evidence="2" id="KW-0732">Signal</keyword>
<evidence type="ECO:0000256" key="2">
    <source>
        <dbReference type="SAM" id="SignalP"/>
    </source>
</evidence>
<name>A0ABX1H200_9ACTN</name>
<keyword evidence="4" id="KW-0456">Lyase</keyword>
<evidence type="ECO:0000259" key="3">
    <source>
        <dbReference type="Pfam" id="PF08787"/>
    </source>
</evidence>
<feature type="signal peptide" evidence="2">
    <location>
        <begin position="1"/>
        <end position="24"/>
    </location>
</feature>
<comment type="caution">
    <text evidence="4">The sequence shown here is derived from an EMBL/GenBank/DDBJ whole genome shotgun (WGS) entry which is preliminary data.</text>
</comment>